<dbReference type="InterPro" id="IPR000673">
    <property type="entry name" value="Sig_transdc_resp-reg_Me-estase"/>
</dbReference>
<dbReference type="SUPFAM" id="SSF52738">
    <property type="entry name" value="Methylesterase CheB, C-terminal domain"/>
    <property type="match status" value="1"/>
</dbReference>
<gene>
    <name evidence="6" type="ORF">ICL16_06965</name>
</gene>
<comment type="caution">
    <text evidence="6">The sequence shown here is derived from an EMBL/GenBank/DDBJ whole genome shotgun (WGS) entry which is preliminary data.</text>
</comment>
<keyword evidence="7" id="KW-1185">Reference proteome</keyword>
<dbReference type="Gene3D" id="3.40.50.180">
    <property type="entry name" value="Methylesterase CheB, C-terminal domain"/>
    <property type="match status" value="1"/>
</dbReference>
<evidence type="ECO:0000313" key="6">
    <source>
        <dbReference type="EMBL" id="MBD2771839.1"/>
    </source>
</evidence>
<dbReference type="GO" id="GO:0008984">
    <property type="term" value="F:protein-glutamate methylesterase activity"/>
    <property type="evidence" value="ECO:0007669"/>
    <property type="project" value="UniProtKB-EC"/>
</dbReference>
<evidence type="ECO:0000256" key="3">
    <source>
        <dbReference type="ARBA" id="ARBA00048267"/>
    </source>
</evidence>
<keyword evidence="1" id="KW-0378">Hydrolase</keyword>
<dbReference type="Proteomes" id="UP000629098">
    <property type="component" value="Unassembled WGS sequence"/>
</dbReference>
<dbReference type="EC" id="3.1.1.61" evidence="2"/>
<proteinExistence type="predicted"/>
<comment type="caution">
    <text evidence="4">Lacks conserved residue(s) required for the propagation of feature annotation.</text>
</comment>
<dbReference type="PROSITE" id="PS50122">
    <property type="entry name" value="CHEB"/>
    <property type="match status" value="1"/>
</dbReference>
<dbReference type="AlphaFoldDB" id="A0A8J7C4P6"/>
<evidence type="ECO:0000256" key="2">
    <source>
        <dbReference type="ARBA" id="ARBA00039140"/>
    </source>
</evidence>
<dbReference type="PANTHER" id="PTHR42872:SF6">
    <property type="entry name" value="PROTEIN-GLUTAMATE METHYLESTERASE_PROTEIN-GLUTAMINE GLUTAMINASE"/>
    <property type="match status" value="1"/>
</dbReference>
<name>A0A8J7C4P6_9CYAN</name>
<dbReference type="Pfam" id="PF01339">
    <property type="entry name" value="CheB_methylest"/>
    <property type="match status" value="1"/>
</dbReference>
<dbReference type="GO" id="GO:0006935">
    <property type="term" value="P:chemotaxis"/>
    <property type="evidence" value="ECO:0007669"/>
    <property type="project" value="InterPro"/>
</dbReference>
<dbReference type="EMBL" id="JACXAE010000029">
    <property type="protein sequence ID" value="MBD2771839.1"/>
    <property type="molecule type" value="Genomic_DNA"/>
</dbReference>
<protein>
    <recommendedName>
        <fullName evidence="2">protein-glutamate methylesterase</fullName>
        <ecNumber evidence="2">3.1.1.61</ecNumber>
    </recommendedName>
</protein>
<accession>A0A8J7C4P6</accession>
<dbReference type="PANTHER" id="PTHR42872">
    <property type="entry name" value="PROTEIN-GLUTAMATE METHYLESTERASE/PROTEIN-GLUTAMINE GLUTAMINASE"/>
    <property type="match status" value="1"/>
</dbReference>
<dbReference type="GO" id="GO:0000156">
    <property type="term" value="F:phosphorelay response regulator activity"/>
    <property type="evidence" value="ECO:0007669"/>
    <property type="project" value="InterPro"/>
</dbReference>
<dbReference type="GO" id="GO:0005737">
    <property type="term" value="C:cytoplasm"/>
    <property type="evidence" value="ECO:0007669"/>
    <property type="project" value="InterPro"/>
</dbReference>
<dbReference type="InterPro" id="IPR035909">
    <property type="entry name" value="CheB_C"/>
</dbReference>
<comment type="catalytic activity">
    <reaction evidence="3">
        <text>[protein]-L-glutamate 5-O-methyl ester + H2O = L-glutamyl-[protein] + methanol + H(+)</text>
        <dbReference type="Rhea" id="RHEA:23236"/>
        <dbReference type="Rhea" id="RHEA-COMP:10208"/>
        <dbReference type="Rhea" id="RHEA-COMP:10311"/>
        <dbReference type="ChEBI" id="CHEBI:15377"/>
        <dbReference type="ChEBI" id="CHEBI:15378"/>
        <dbReference type="ChEBI" id="CHEBI:17790"/>
        <dbReference type="ChEBI" id="CHEBI:29973"/>
        <dbReference type="ChEBI" id="CHEBI:82795"/>
        <dbReference type="EC" id="3.1.1.61"/>
    </reaction>
</comment>
<feature type="domain" description="CheB-type methylesterase" evidence="5">
    <location>
        <begin position="11"/>
        <end position="101"/>
    </location>
</feature>
<evidence type="ECO:0000259" key="5">
    <source>
        <dbReference type="PROSITE" id="PS50122"/>
    </source>
</evidence>
<evidence type="ECO:0000256" key="4">
    <source>
        <dbReference type="PROSITE-ProRule" id="PRU00050"/>
    </source>
</evidence>
<evidence type="ECO:0000313" key="7">
    <source>
        <dbReference type="Proteomes" id="UP000629098"/>
    </source>
</evidence>
<organism evidence="6 7">
    <name type="scientific">Iningainema tapete BLCC-T55</name>
    <dbReference type="NCBI Taxonomy" id="2748662"/>
    <lineage>
        <taxon>Bacteria</taxon>
        <taxon>Bacillati</taxon>
        <taxon>Cyanobacteriota</taxon>
        <taxon>Cyanophyceae</taxon>
        <taxon>Nostocales</taxon>
        <taxon>Scytonemataceae</taxon>
        <taxon>Iningainema tapete</taxon>
    </lineage>
</organism>
<reference evidence="6" key="1">
    <citation type="submission" date="2020-09" db="EMBL/GenBank/DDBJ databases">
        <title>Iningainema tapete sp. nov. (Scytonemataceae, Cyanobacteria) from greenhouses in central Florida (USA) produces two types of nodularin with biosynthetic potential for microcystin-LR and anabaenopeptins.</title>
        <authorList>
            <person name="Berthold D.E."/>
            <person name="Lefler F.W."/>
            <person name="Huang I.-S."/>
            <person name="Abdulla H."/>
            <person name="Zimba P.V."/>
            <person name="Laughinghouse H.D. IV."/>
        </authorList>
    </citation>
    <scope>NUCLEOTIDE SEQUENCE</scope>
    <source>
        <strain evidence="6">BLCCT55</strain>
    </source>
</reference>
<evidence type="ECO:0000256" key="1">
    <source>
        <dbReference type="ARBA" id="ARBA00022801"/>
    </source>
</evidence>
<sequence>MPHLPVVWKLVRHVRPAGDVLFQSAAASYQQRAIAVVLTGMDMDGSNGVKIIKQMGGTVIAQNEETSKFPAMPKAAIDTGVVDFILPLNANAPTLLKLVQN</sequence>